<feature type="coiled-coil region" evidence="1">
    <location>
        <begin position="36"/>
        <end position="63"/>
    </location>
</feature>
<sequence length="280" mass="32252">MSEDTPLAKNNQRMEPDQLQTPDNGAGINADTQERLYLLRLMIERQQQQIENLQEVVSGLQLETLQYRFSELKEANSDNIALYIDLERRIVEQDREISSAYELQLLQRASELDTYGDQNRLFSPSRKLIDTYPVAHKADIKLDMEAVTYVEGHNPHLIAQVTRGFELRYSMLVTDYYEFEFSDAPDAVIDALNKKSDLENLPRYRKFVDEEWKLRAIAICESVIRQWKAFNTPSVDSSGFSIAAADRKMERVNDMIEILDNEIQGSSSDDSEFSDGSSIF</sequence>
<feature type="compositionally biased region" description="Polar residues" evidence="2">
    <location>
        <begin position="8"/>
        <end position="23"/>
    </location>
</feature>
<evidence type="ECO:0000313" key="4">
    <source>
        <dbReference type="Proteomes" id="UP000053095"/>
    </source>
</evidence>
<dbReference type="Proteomes" id="UP000053095">
    <property type="component" value="Unassembled WGS sequence"/>
</dbReference>
<dbReference type="EMBL" id="DF933800">
    <property type="protein sequence ID" value="GAM33422.1"/>
    <property type="molecule type" value="Genomic_DNA"/>
</dbReference>
<gene>
    <name evidence="3" type="ORF">TCE0_004r00302</name>
</gene>
<proteinExistence type="predicted"/>
<name>A0A0B8MXH1_TALPI</name>
<feature type="region of interest" description="Disordered" evidence="2">
    <location>
        <begin position="1"/>
        <end position="28"/>
    </location>
</feature>
<dbReference type="AlphaFoldDB" id="A0A0B8MXH1"/>
<evidence type="ECO:0000256" key="2">
    <source>
        <dbReference type="SAM" id="MobiDB-lite"/>
    </source>
</evidence>
<keyword evidence="4" id="KW-1185">Reference proteome</keyword>
<evidence type="ECO:0000256" key="1">
    <source>
        <dbReference type="SAM" id="Coils"/>
    </source>
</evidence>
<accession>A0A0B8MXH1</accession>
<evidence type="ECO:0000313" key="3">
    <source>
        <dbReference type="EMBL" id="GAM33422.1"/>
    </source>
</evidence>
<protein>
    <submittedName>
        <fullName evidence="3">Uncharacterized protein</fullName>
    </submittedName>
</protein>
<organism evidence="3 4">
    <name type="scientific">Talaromyces pinophilus</name>
    <name type="common">Penicillium pinophilum</name>
    <dbReference type="NCBI Taxonomy" id="128442"/>
    <lineage>
        <taxon>Eukaryota</taxon>
        <taxon>Fungi</taxon>
        <taxon>Dikarya</taxon>
        <taxon>Ascomycota</taxon>
        <taxon>Pezizomycotina</taxon>
        <taxon>Eurotiomycetes</taxon>
        <taxon>Eurotiomycetidae</taxon>
        <taxon>Eurotiales</taxon>
        <taxon>Trichocomaceae</taxon>
        <taxon>Talaromyces</taxon>
        <taxon>Talaromyces sect. Talaromyces</taxon>
    </lineage>
</organism>
<reference evidence="4" key="1">
    <citation type="journal article" date="2015" name="Genome Announc.">
        <title>Draft genome sequence of Talaromyces cellulolyticus strain Y-94, a source of lignocellulosic biomass-degrading enzymes.</title>
        <authorList>
            <person name="Fujii T."/>
            <person name="Koike H."/>
            <person name="Sawayama S."/>
            <person name="Yano S."/>
            <person name="Inoue H."/>
        </authorList>
    </citation>
    <scope>NUCLEOTIDE SEQUENCE [LARGE SCALE GENOMIC DNA]</scope>
    <source>
        <strain evidence="4">Y-94</strain>
    </source>
</reference>
<keyword evidence="1" id="KW-0175">Coiled coil</keyword>